<evidence type="ECO:0000313" key="1">
    <source>
        <dbReference type="EMBL" id="WAJ28639.1"/>
    </source>
</evidence>
<sequence>MSDEKSRQRLGRGLASLIGGAAGTASGIPSPGGFGSSRAFPVPKIGLATKDGEPAVAPAPDRTVPLDRIHPNPNNPRRHFDEAELAELAASLKTHGLVQPLLVRSRPGEAGSFEIVAGERRWRAARIAGLAAVPVVLREIDDRQALEIAIIENVQRADLNAVEEALGFQMLIDEHGYTQGDLGDILGKSRSHVANTLRLLKLPEAVREMVIAGMISAGHARAAVTQDDPLAFARHVAEAGLSVRQAEELARAGGIRSAGEPDAPAAPSNPKRAAPSRTEEQERLVRRFSDALGLAVDIKLKKNQSGGLRIDFASREELDALLALIEEARRRTPDADGPRIRSV</sequence>
<name>A0ACD4NPD0_9HYPH</name>
<dbReference type="Proteomes" id="UP001163223">
    <property type="component" value="Chromosome"/>
</dbReference>
<accession>A0ACD4NPD0</accession>
<organism evidence="1 2">
    <name type="scientific">Antarcticirhabdus aurantiaca</name>
    <dbReference type="NCBI Taxonomy" id="2606717"/>
    <lineage>
        <taxon>Bacteria</taxon>
        <taxon>Pseudomonadati</taxon>
        <taxon>Pseudomonadota</taxon>
        <taxon>Alphaproteobacteria</taxon>
        <taxon>Hyphomicrobiales</taxon>
        <taxon>Aurantimonadaceae</taxon>
        <taxon>Antarcticirhabdus</taxon>
    </lineage>
</organism>
<dbReference type="EMBL" id="CP113520">
    <property type="protein sequence ID" value="WAJ28639.1"/>
    <property type="molecule type" value="Genomic_DNA"/>
</dbReference>
<proteinExistence type="predicted"/>
<evidence type="ECO:0000313" key="2">
    <source>
        <dbReference type="Proteomes" id="UP001163223"/>
    </source>
</evidence>
<protein>
    <submittedName>
        <fullName evidence="1">ParB/RepB/Spo0J family partition protein</fullName>
    </submittedName>
</protein>
<keyword evidence="2" id="KW-1185">Reference proteome</keyword>
<gene>
    <name evidence="1" type="ORF">OXU80_28225</name>
</gene>
<reference evidence="1" key="1">
    <citation type="submission" date="2022-11" db="EMBL/GenBank/DDBJ databases">
        <title>beta-Carotene-producing bacterium, Jeongeuplla avenae sp. nov., alleviates the salt stress of Arabidopsis seedlings.</title>
        <authorList>
            <person name="Jiang L."/>
            <person name="Lee J."/>
        </authorList>
    </citation>
    <scope>NUCLEOTIDE SEQUENCE</scope>
    <source>
        <strain evidence="1">DY_R2A_6</strain>
    </source>
</reference>